<name>D9QFW9_BRESC</name>
<dbReference type="InterPro" id="IPR029063">
    <property type="entry name" value="SAM-dependent_MTases_sf"/>
</dbReference>
<dbReference type="HOGENOM" id="CLU_094523_0_0_5"/>
<evidence type="ECO:0000313" key="2">
    <source>
        <dbReference type="EMBL" id="ADL00683.1"/>
    </source>
</evidence>
<dbReference type="eggNOG" id="COG2813">
    <property type="taxonomic scope" value="Bacteria"/>
</dbReference>
<organism evidence="2 3">
    <name type="scientific">Brevundimonas subvibrioides (strain ATCC 15264 / DSM 4735 / LMG 14903 / NBRC 16000 / CB 81)</name>
    <name type="common">Caulobacter subvibrioides</name>
    <dbReference type="NCBI Taxonomy" id="633149"/>
    <lineage>
        <taxon>Bacteria</taxon>
        <taxon>Pseudomonadati</taxon>
        <taxon>Pseudomonadota</taxon>
        <taxon>Alphaproteobacteria</taxon>
        <taxon>Caulobacterales</taxon>
        <taxon>Caulobacteraceae</taxon>
        <taxon>Brevundimonas</taxon>
    </lineage>
</organism>
<dbReference type="KEGG" id="bsb:Bresu_1371"/>
<reference evidence="3" key="1">
    <citation type="journal article" date="2011" name="J. Bacteriol.">
        <title>Genome sequences of eight morphologically diverse alphaproteobacteria.</title>
        <authorList>
            <consortium name="US DOE Joint Genome Institute"/>
            <person name="Brown P.J."/>
            <person name="Kysela D.T."/>
            <person name="Buechlein A."/>
            <person name="Hemmerich C."/>
            <person name="Brun Y.V."/>
        </authorList>
    </citation>
    <scope>NUCLEOTIDE SEQUENCE [LARGE SCALE GENOMIC DNA]</scope>
    <source>
        <strain evidence="3">ATCC 15264 / DSM 4735 / LMG 14903 / NBRC 16000 / CB 81</strain>
    </source>
</reference>
<evidence type="ECO:0000256" key="1">
    <source>
        <dbReference type="SAM" id="MobiDB-lite"/>
    </source>
</evidence>
<accession>D9QFW9</accession>
<sequence>MSRAITGAKHPRHGAPSAPSLPFGMEGRAGALIAGDDPQTALYRELNFFPTPPWAARAGGELVRMLDPSPAEPLTVWEPACGELHMALPLEAYFDHVFASDVHAYGRNVVRDFLDPSAIGGALPSVKGAGVDWVVTNPPFAKAEAFVQRGLQVARRGVAVLCRLAFTESVGRYPLMLRKAVTAPFAERVPMQLGSWDPDLSSATAYAWFVWMHPVALADSPFRHAIEAAWAMDATLERLIPPGTCDRLSRPHDRETFAGEAPSAQLELAGLS</sequence>
<dbReference type="Proteomes" id="UP000002696">
    <property type="component" value="Chromosome"/>
</dbReference>
<dbReference type="BioCyc" id="BSUB633149:G1GM8-1363-MONOMER"/>
<evidence type="ECO:0008006" key="4">
    <source>
        <dbReference type="Google" id="ProtNLM"/>
    </source>
</evidence>
<dbReference type="EMBL" id="CP002102">
    <property type="protein sequence ID" value="ADL00683.1"/>
    <property type="molecule type" value="Genomic_DNA"/>
</dbReference>
<proteinExistence type="predicted"/>
<dbReference type="STRING" id="633149.Bresu_1371"/>
<dbReference type="SUPFAM" id="SSF53335">
    <property type="entry name" value="S-adenosyl-L-methionine-dependent methyltransferases"/>
    <property type="match status" value="1"/>
</dbReference>
<keyword evidence="3" id="KW-1185">Reference proteome</keyword>
<gene>
    <name evidence="2" type="ordered locus">Bresu_1371</name>
</gene>
<evidence type="ECO:0000313" key="3">
    <source>
        <dbReference type="Proteomes" id="UP000002696"/>
    </source>
</evidence>
<protein>
    <recommendedName>
        <fullName evidence="4">Methyltransferase</fullName>
    </recommendedName>
</protein>
<dbReference type="AlphaFoldDB" id="D9QFW9"/>
<dbReference type="InParanoid" id="D9QFW9"/>
<feature type="region of interest" description="Disordered" evidence="1">
    <location>
        <begin position="1"/>
        <end position="21"/>
    </location>
</feature>